<evidence type="ECO:0000313" key="1">
    <source>
        <dbReference type="EMBL" id="GGA64052.1"/>
    </source>
</evidence>
<comment type="caution">
    <text evidence="1">The sequence shown here is derived from an EMBL/GenBank/DDBJ whole genome shotgun (WGS) entry which is preliminary data.</text>
</comment>
<evidence type="ECO:0000313" key="2">
    <source>
        <dbReference type="Proteomes" id="UP000619743"/>
    </source>
</evidence>
<dbReference type="AlphaFoldDB" id="A0A8J2U1Q8"/>
<gene>
    <name evidence="1" type="ORF">GCM10011369_01820</name>
</gene>
<sequence>MTALEAFRLLRANPTYESISDSVLHGLIKCVNDTEEALVSELQLTGIKRHLKEFMQYYA</sequence>
<accession>A0A8J2U1Q8</accession>
<organism evidence="1 2">
    <name type="scientific">Neiella marina</name>
    <dbReference type="NCBI Taxonomy" id="508461"/>
    <lineage>
        <taxon>Bacteria</taxon>
        <taxon>Pseudomonadati</taxon>
        <taxon>Pseudomonadota</taxon>
        <taxon>Gammaproteobacteria</taxon>
        <taxon>Alteromonadales</taxon>
        <taxon>Echinimonadaceae</taxon>
        <taxon>Neiella</taxon>
    </lineage>
</organism>
<keyword evidence="2" id="KW-1185">Reference proteome</keyword>
<proteinExistence type="predicted"/>
<dbReference type="RefSeq" id="WP_143824444.1">
    <property type="nucleotide sequence ID" value="NZ_BMDX01000001.1"/>
</dbReference>
<dbReference type="Proteomes" id="UP000619743">
    <property type="component" value="Unassembled WGS sequence"/>
</dbReference>
<name>A0A8J2U1Q8_9GAMM</name>
<dbReference type="EMBL" id="BMDX01000001">
    <property type="protein sequence ID" value="GGA64052.1"/>
    <property type="molecule type" value="Genomic_DNA"/>
</dbReference>
<reference evidence="2" key="1">
    <citation type="journal article" date="2019" name="Int. J. Syst. Evol. Microbiol.">
        <title>The Global Catalogue of Microorganisms (GCM) 10K type strain sequencing project: providing services to taxonomists for standard genome sequencing and annotation.</title>
        <authorList>
            <consortium name="The Broad Institute Genomics Platform"/>
            <consortium name="The Broad Institute Genome Sequencing Center for Infectious Disease"/>
            <person name="Wu L."/>
            <person name="Ma J."/>
        </authorList>
    </citation>
    <scope>NUCLEOTIDE SEQUENCE [LARGE SCALE GENOMIC DNA]</scope>
    <source>
        <strain evidence="2">CGMCC 1.10130</strain>
    </source>
</reference>
<protein>
    <submittedName>
        <fullName evidence="1">Uncharacterized protein</fullName>
    </submittedName>
</protein>